<feature type="transmembrane region" description="Helical" evidence="2">
    <location>
        <begin position="195"/>
        <end position="215"/>
    </location>
</feature>
<dbReference type="InterPro" id="IPR002528">
    <property type="entry name" value="MATE_fam"/>
</dbReference>
<comment type="similarity">
    <text evidence="1">Belongs to the multi antimicrobial extrusion (MATE) (TC 2.A.66.1) family.</text>
</comment>
<feature type="transmembrane region" description="Helical" evidence="2">
    <location>
        <begin position="135"/>
        <end position="153"/>
    </location>
</feature>
<dbReference type="GO" id="GO:0016020">
    <property type="term" value="C:membrane"/>
    <property type="evidence" value="ECO:0007669"/>
    <property type="project" value="InterPro"/>
</dbReference>
<sequence>MEHDIFFEKLWSELKQILKLMVLTAPTQLFITLPSVVCYMLAGHVSNDDFDAVGLGQSFLNVAFSASNGMAMACEIFLSQANGSSKRSALGLVVQRCLVISLLLFLLVASMVIHFPAALVLLGKSEQFVDNVRNFIYACLPGLLGYAVMIIEMKYLQCQKIVKPCVIVGIIVNVLHIVYALPLTVWSGLGATGSGISLSITYWLWSLILFVYIRQSDMYQETWRPWSMEALQHWKSILKTAVPSIVLIMLELICVEIFTVLS</sequence>
<name>V4AL13_LOTGI</name>
<dbReference type="OrthoDB" id="2126698at2759"/>
<dbReference type="GO" id="GO:0015297">
    <property type="term" value="F:antiporter activity"/>
    <property type="evidence" value="ECO:0007669"/>
    <property type="project" value="InterPro"/>
</dbReference>
<keyword evidence="2" id="KW-1133">Transmembrane helix</keyword>
<dbReference type="GO" id="GO:0042910">
    <property type="term" value="F:xenobiotic transmembrane transporter activity"/>
    <property type="evidence" value="ECO:0007669"/>
    <property type="project" value="InterPro"/>
</dbReference>
<keyword evidence="2" id="KW-0812">Transmembrane</keyword>
<dbReference type="OMA" id="PSAFMVW"/>
<evidence type="ECO:0000313" key="3">
    <source>
        <dbReference type="EMBL" id="ESO95415.1"/>
    </source>
</evidence>
<keyword evidence="4" id="KW-1185">Reference proteome</keyword>
<dbReference type="Pfam" id="PF01554">
    <property type="entry name" value="MatE"/>
    <property type="match status" value="1"/>
</dbReference>
<gene>
    <name evidence="3" type="ORF">LOTGIDRAFT_116988</name>
</gene>
<dbReference type="RefSeq" id="XP_009053924.1">
    <property type="nucleotide sequence ID" value="XM_009055676.1"/>
</dbReference>
<dbReference type="HOGENOM" id="CLU_1063838_0_0_1"/>
<feature type="transmembrane region" description="Helical" evidence="2">
    <location>
        <begin position="54"/>
        <end position="78"/>
    </location>
</feature>
<accession>V4AL13</accession>
<protein>
    <recommendedName>
        <fullName evidence="5">Polysaccharide biosynthesis protein C-terminal domain-containing protein</fullName>
    </recommendedName>
</protein>
<feature type="transmembrane region" description="Helical" evidence="2">
    <location>
        <begin position="20"/>
        <end position="42"/>
    </location>
</feature>
<feature type="transmembrane region" description="Helical" evidence="2">
    <location>
        <begin position="98"/>
        <end position="123"/>
    </location>
</feature>
<dbReference type="GeneID" id="20231432"/>
<dbReference type="STRING" id="225164.V4AL13"/>
<keyword evidence="2" id="KW-0472">Membrane</keyword>
<evidence type="ECO:0008006" key="5">
    <source>
        <dbReference type="Google" id="ProtNLM"/>
    </source>
</evidence>
<dbReference type="CTD" id="20231432"/>
<reference evidence="3 4" key="1">
    <citation type="journal article" date="2013" name="Nature">
        <title>Insights into bilaterian evolution from three spiralian genomes.</title>
        <authorList>
            <person name="Simakov O."/>
            <person name="Marletaz F."/>
            <person name="Cho S.J."/>
            <person name="Edsinger-Gonzales E."/>
            <person name="Havlak P."/>
            <person name="Hellsten U."/>
            <person name="Kuo D.H."/>
            <person name="Larsson T."/>
            <person name="Lv J."/>
            <person name="Arendt D."/>
            <person name="Savage R."/>
            <person name="Osoegawa K."/>
            <person name="de Jong P."/>
            <person name="Grimwood J."/>
            <person name="Chapman J.A."/>
            <person name="Shapiro H."/>
            <person name="Aerts A."/>
            <person name="Otillar R.P."/>
            <person name="Terry A.Y."/>
            <person name="Boore J.L."/>
            <person name="Grigoriev I.V."/>
            <person name="Lindberg D.R."/>
            <person name="Seaver E.C."/>
            <person name="Weisblat D.A."/>
            <person name="Putnam N.H."/>
            <person name="Rokhsar D.S."/>
        </authorList>
    </citation>
    <scope>NUCLEOTIDE SEQUENCE [LARGE SCALE GENOMIC DNA]</scope>
</reference>
<feature type="non-terminal residue" evidence="3">
    <location>
        <position position="262"/>
    </location>
</feature>
<dbReference type="AlphaFoldDB" id="V4AL13"/>
<proteinExistence type="inferred from homology"/>
<evidence type="ECO:0000313" key="4">
    <source>
        <dbReference type="Proteomes" id="UP000030746"/>
    </source>
</evidence>
<dbReference type="KEGG" id="lgi:LOTGIDRAFT_116988"/>
<feature type="transmembrane region" description="Helical" evidence="2">
    <location>
        <begin position="165"/>
        <end position="189"/>
    </location>
</feature>
<dbReference type="Proteomes" id="UP000030746">
    <property type="component" value="Unassembled WGS sequence"/>
</dbReference>
<dbReference type="EMBL" id="KB201656">
    <property type="protein sequence ID" value="ESO95415.1"/>
    <property type="molecule type" value="Genomic_DNA"/>
</dbReference>
<evidence type="ECO:0000256" key="2">
    <source>
        <dbReference type="SAM" id="Phobius"/>
    </source>
</evidence>
<dbReference type="PANTHER" id="PTHR11206">
    <property type="entry name" value="MULTIDRUG RESISTANCE PROTEIN"/>
    <property type="match status" value="1"/>
</dbReference>
<organism evidence="3 4">
    <name type="scientific">Lottia gigantea</name>
    <name type="common">Giant owl limpet</name>
    <dbReference type="NCBI Taxonomy" id="225164"/>
    <lineage>
        <taxon>Eukaryota</taxon>
        <taxon>Metazoa</taxon>
        <taxon>Spiralia</taxon>
        <taxon>Lophotrochozoa</taxon>
        <taxon>Mollusca</taxon>
        <taxon>Gastropoda</taxon>
        <taxon>Patellogastropoda</taxon>
        <taxon>Lottioidea</taxon>
        <taxon>Lottiidae</taxon>
        <taxon>Lottia</taxon>
    </lineage>
</organism>
<evidence type="ECO:0000256" key="1">
    <source>
        <dbReference type="ARBA" id="ARBA00010199"/>
    </source>
</evidence>